<dbReference type="EMBL" id="JAHRGL010000023">
    <property type="protein sequence ID" value="MBV2133268.1"/>
    <property type="molecule type" value="Genomic_DNA"/>
</dbReference>
<gene>
    <name evidence="1" type="ORF">KRX52_10710</name>
</gene>
<reference evidence="1 2" key="1">
    <citation type="submission" date="2021-06" db="EMBL/GenBank/DDBJ databases">
        <title>Differences between aerobic and microaerobic xylene degrading microbial communities.</title>
        <authorList>
            <person name="Banerjee S."/>
            <person name="Tancsics A."/>
        </authorList>
    </citation>
    <scope>NUCLEOTIDE SEQUENCE [LARGE SCALE GENOMIC DNA]</scope>
    <source>
        <strain evidence="1 2">MAP12</strain>
    </source>
</reference>
<organism evidence="1 2">
    <name type="scientific">Geopseudomonas aromaticivorans</name>
    <dbReference type="NCBI Taxonomy" id="2849492"/>
    <lineage>
        <taxon>Bacteria</taxon>
        <taxon>Pseudomonadati</taxon>
        <taxon>Pseudomonadota</taxon>
        <taxon>Gammaproteobacteria</taxon>
        <taxon>Pseudomonadales</taxon>
        <taxon>Pseudomonadaceae</taxon>
        <taxon>Geopseudomonas</taxon>
    </lineage>
</organism>
<accession>A0ABS6MWS7</accession>
<keyword evidence="2" id="KW-1185">Reference proteome</keyword>
<evidence type="ECO:0000313" key="1">
    <source>
        <dbReference type="EMBL" id="MBV2133268.1"/>
    </source>
</evidence>
<protein>
    <submittedName>
        <fullName evidence="1">Uncharacterized protein</fullName>
    </submittedName>
</protein>
<comment type="caution">
    <text evidence="1">The sequence shown here is derived from an EMBL/GenBank/DDBJ whole genome shotgun (WGS) entry which is preliminary data.</text>
</comment>
<sequence>MRDEIFCRLRALSIERGDSGTPAERDQTIAAFLSQLREAGAPRVVKRLEDEAVRHLYVSWTEYIIAGEHKEDILEWLAFAAHAPYSTKLARTDRSEAEDTNVVSLFR</sequence>
<dbReference type="Proteomes" id="UP000813068">
    <property type="component" value="Unassembled WGS sequence"/>
</dbReference>
<evidence type="ECO:0000313" key="2">
    <source>
        <dbReference type="Proteomes" id="UP000813068"/>
    </source>
</evidence>
<proteinExistence type="predicted"/>
<name>A0ABS6MWS7_9GAMM</name>
<dbReference type="RefSeq" id="WP_217681729.1">
    <property type="nucleotide sequence ID" value="NZ_JAHRGL010000023.1"/>
</dbReference>